<feature type="chain" id="PRO_5046363034" evidence="1">
    <location>
        <begin position="28"/>
        <end position="70"/>
    </location>
</feature>
<comment type="caution">
    <text evidence="2">The sequence shown here is derived from an EMBL/GenBank/DDBJ whole genome shotgun (WGS) entry which is preliminary data.</text>
</comment>
<keyword evidence="3" id="KW-1185">Reference proteome</keyword>
<keyword evidence="1" id="KW-0732">Signal</keyword>
<organism evidence="2 3">
    <name type="scientific">Streptomyces longisporoflavus</name>
    <dbReference type="NCBI Taxonomy" id="28044"/>
    <lineage>
        <taxon>Bacteria</taxon>
        <taxon>Bacillati</taxon>
        <taxon>Actinomycetota</taxon>
        <taxon>Actinomycetes</taxon>
        <taxon>Kitasatosporales</taxon>
        <taxon>Streptomycetaceae</taxon>
        <taxon>Streptomyces</taxon>
    </lineage>
</organism>
<reference evidence="2 3" key="1">
    <citation type="submission" date="2024-10" db="EMBL/GenBank/DDBJ databases">
        <title>The Natural Products Discovery Center: Release of the First 8490 Sequenced Strains for Exploring Actinobacteria Biosynthetic Diversity.</title>
        <authorList>
            <person name="Kalkreuter E."/>
            <person name="Kautsar S.A."/>
            <person name="Yang D."/>
            <person name="Bader C.D."/>
            <person name="Teijaro C.N."/>
            <person name="Fluegel L."/>
            <person name="Davis C.M."/>
            <person name="Simpson J.R."/>
            <person name="Lauterbach L."/>
            <person name="Steele A.D."/>
            <person name="Gui C."/>
            <person name="Meng S."/>
            <person name="Li G."/>
            <person name="Viehrig K."/>
            <person name="Ye F."/>
            <person name="Su P."/>
            <person name="Kiefer A.F."/>
            <person name="Nichols A."/>
            <person name="Cepeda A.J."/>
            <person name="Yan W."/>
            <person name="Fan B."/>
            <person name="Jiang Y."/>
            <person name="Adhikari A."/>
            <person name="Zheng C.-J."/>
            <person name="Schuster L."/>
            <person name="Cowan T.M."/>
            <person name="Smanski M.J."/>
            <person name="Chevrette M.G."/>
            <person name="De Carvalho L.P.S."/>
            <person name="Shen B."/>
        </authorList>
    </citation>
    <scope>NUCLEOTIDE SEQUENCE [LARGE SCALE GENOMIC DNA]</scope>
    <source>
        <strain evidence="2 3">NPDC017990</strain>
    </source>
</reference>
<name>A0ABW7QF35_9ACTN</name>
<dbReference type="RefSeq" id="WP_397706825.1">
    <property type="nucleotide sequence ID" value="NZ_JBIRGN010000001.1"/>
</dbReference>
<dbReference type="EMBL" id="JBIRGQ010000001">
    <property type="protein sequence ID" value="MFH8543565.1"/>
    <property type="molecule type" value="Genomic_DNA"/>
</dbReference>
<protein>
    <submittedName>
        <fullName evidence="2">Uncharacterized protein</fullName>
    </submittedName>
</protein>
<accession>A0ABW7QF35</accession>
<dbReference type="Proteomes" id="UP001610818">
    <property type="component" value="Unassembled WGS sequence"/>
</dbReference>
<feature type="signal peptide" evidence="1">
    <location>
        <begin position="1"/>
        <end position="27"/>
    </location>
</feature>
<proteinExistence type="predicted"/>
<evidence type="ECO:0000256" key="1">
    <source>
        <dbReference type="SAM" id="SignalP"/>
    </source>
</evidence>
<evidence type="ECO:0000313" key="2">
    <source>
        <dbReference type="EMBL" id="MFH8543565.1"/>
    </source>
</evidence>
<sequence length="70" mass="6986">MSSLFRCAAAVSLAVLAVTAGAGAASADTLTAADPVAVGHPEPQDAPLNFGPFQVPRYGTVSGGFTWDAH</sequence>
<evidence type="ECO:0000313" key="3">
    <source>
        <dbReference type="Proteomes" id="UP001610818"/>
    </source>
</evidence>
<gene>
    <name evidence="2" type="ORF">ACH4F9_00980</name>
</gene>